<dbReference type="EMBL" id="JBCGBO010000004">
    <property type="protein sequence ID" value="KAK9209484.1"/>
    <property type="molecule type" value="Genomic_DNA"/>
</dbReference>
<dbReference type="PANTHER" id="PTHR33625">
    <property type="entry name" value="OS08G0179900 PROTEIN"/>
    <property type="match status" value="1"/>
</dbReference>
<keyword evidence="2" id="KW-0472">Membrane</keyword>
<comment type="caution">
    <text evidence="3">The sequence shown here is derived from an EMBL/GenBank/DDBJ whole genome shotgun (WGS) entry which is preliminary data.</text>
</comment>
<sequence>MGGGAAMRAAGKVAGIGVFNGSFRGGLSSATPTAQLLRNVQRPVAATISSGKVSGGDVTEAHKATWEMVDDWEFAGGVDDLPAEPAEPMPRVVFGGAPSLEETKEATAELKDALDKVYLSSSNSNTSEHGDPFVVGEVASMPLLANSEHTETKSCITYDLKSASVPKPAIQAFKLLSESPAAQSVVASIACDPAVWNAVVKNDALVEFVQSQKTNDMLQDQESPKNFEAASDSSQFGDTENQSADSGSFPMDVLETIKNKVVDMVNNVTGFLQNIFGFAAADKTSSEAADAGGFTIDKTLGAAFTGLAMMVIVVVLLKRA</sequence>
<evidence type="ECO:0000256" key="1">
    <source>
        <dbReference type="SAM" id="MobiDB-lite"/>
    </source>
</evidence>
<dbReference type="AlphaFoldDB" id="A0AAP0QN13"/>
<evidence type="ECO:0000313" key="3">
    <source>
        <dbReference type="EMBL" id="KAK9209484.1"/>
    </source>
</evidence>
<organism evidence="3 4">
    <name type="scientific">Citrus x changshan-huyou</name>
    <dbReference type="NCBI Taxonomy" id="2935761"/>
    <lineage>
        <taxon>Eukaryota</taxon>
        <taxon>Viridiplantae</taxon>
        <taxon>Streptophyta</taxon>
        <taxon>Embryophyta</taxon>
        <taxon>Tracheophyta</taxon>
        <taxon>Spermatophyta</taxon>
        <taxon>Magnoliopsida</taxon>
        <taxon>eudicotyledons</taxon>
        <taxon>Gunneridae</taxon>
        <taxon>Pentapetalae</taxon>
        <taxon>rosids</taxon>
        <taxon>malvids</taxon>
        <taxon>Sapindales</taxon>
        <taxon>Rutaceae</taxon>
        <taxon>Aurantioideae</taxon>
        <taxon>Citrus</taxon>
    </lineage>
</organism>
<evidence type="ECO:0000313" key="4">
    <source>
        <dbReference type="Proteomes" id="UP001428341"/>
    </source>
</evidence>
<dbReference type="Proteomes" id="UP001428341">
    <property type="component" value="Unassembled WGS sequence"/>
</dbReference>
<reference evidence="3 4" key="1">
    <citation type="submission" date="2024-05" db="EMBL/GenBank/DDBJ databases">
        <title>Haplotype-resolved chromosome-level genome assembly of Huyou (Citrus changshanensis).</title>
        <authorList>
            <person name="Miao C."/>
            <person name="Chen W."/>
            <person name="Wu Y."/>
            <person name="Wang L."/>
            <person name="Zhao S."/>
            <person name="Grierson D."/>
            <person name="Xu C."/>
            <person name="Chen K."/>
        </authorList>
    </citation>
    <scope>NUCLEOTIDE SEQUENCE [LARGE SCALE GENOMIC DNA]</scope>
    <source>
        <strain evidence="3">01-14</strain>
        <tissue evidence="3">Leaf</tissue>
    </source>
</reference>
<protein>
    <submittedName>
        <fullName evidence="3">Uncharacterized protein</fullName>
    </submittedName>
</protein>
<name>A0AAP0QN13_9ROSI</name>
<gene>
    <name evidence="3" type="ORF">WN944_001850</name>
</gene>
<feature type="compositionally biased region" description="Polar residues" evidence="1">
    <location>
        <begin position="231"/>
        <end position="246"/>
    </location>
</feature>
<proteinExistence type="predicted"/>
<feature type="region of interest" description="Disordered" evidence="1">
    <location>
        <begin position="216"/>
        <end position="247"/>
    </location>
</feature>
<feature type="transmembrane region" description="Helical" evidence="2">
    <location>
        <begin position="300"/>
        <end position="317"/>
    </location>
</feature>
<dbReference type="PANTHER" id="PTHR33625:SF4">
    <property type="entry name" value="OS08G0179900 PROTEIN"/>
    <property type="match status" value="1"/>
</dbReference>
<keyword evidence="4" id="KW-1185">Reference proteome</keyword>
<accession>A0AAP0QN13</accession>
<keyword evidence="2" id="KW-0812">Transmembrane</keyword>
<evidence type="ECO:0000256" key="2">
    <source>
        <dbReference type="SAM" id="Phobius"/>
    </source>
</evidence>
<keyword evidence="2" id="KW-1133">Transmembrane helix</keyword>